<evidence type="ECO:0000313" key="1">
    <source>
        <dbReference type="EMBL" id="ANU07401.1"/>
    </source>
</evidence>
<name>A0A1C7D7V6_9SPHN</name>
<dbReference type="AlphaFoldDB" id="A0A1C7D7V6"/>
<keyword evidence="2" id="KW-1185">Reference proteome</keyword>
<accession>A0A1C7D7V6</accession>
<organism evidence="1 2">
    <name type="scientific">Paraurantiacibacter namhicola</name>
    <dbReference type="NCBI Taxonomy" id="645517"/>
    <lineage>
        <taxon>Bacteria</taxon>
        <taxon>Pseudomonadati</taxon>
        <taxon>Pseudomonadota</taxon>
        <taxon>Alphaproteobacteria</taxon>
        <taxon>Sphingomonadales</taxon>
        <taxon>Erythrobacteraceae</taxon>
        <taxon>Paraurantiacibacter</taxon>
    </lineage>
</organism>
<gene>
    <name evidence="1" type="ORF">A6F65_01093</name>
</gene>
<evidence type="ECO:0000313" key="2">
    <source>
        <dbReference type="Proteomes" id="UP000092698"/>
    </source>
</evidence>
<dbReference type="Proteomes" id="UP000092698">
    <property type="component" value="Chromosome"/>
</dbReference>
<sequence>MHIAPQIAAMKRDRQVQHRAQARIMAALDEWRMREAVRPVLADLKAYGEGRPLADGPALARVLTDHGHAAALAGGFTTQLVRALRDQPLAQVPLRHSCSEGSAVIQLAASGRARLFLVAREAGGEAAAHASFPDRERHDLVLSGEATARLVSRRGAELATREASLCTGTSLALDCHAQALVLQDVTRRMISLRLERDAEAPRPTTLVDIASGEVLHRAQGSKLVSRKEMMLALLGRMERADAAPVMAQQALGDGPAELRWQALRELLALDSGTGFAALTSLSRRTGDSLAKHADSLRTALLARHPLIAAKEAQECPA</sequence>
<dbReference type="STRING" id="645517.A6F65_01093"/>
<reference evidence="1 2" key="1">
    <citation type="submission" date="2016-07" db="EMBL/GenBank/DDBJ databases">
        <title>Complete genome sequence of Altererythrobacter namhicola JCM 16345T, containing esterase-encoding genes.</title>
        <authorList>
            <person name="Cheng H."/>
            <person name="Wu Y.-H."/>
            <person name="Jian S.-L."/>
            <person name="Huo Y.-Y."/>
            <person name="Wang C.-S."/>
            <person name="Xu X.-W."/>
        </authorList>
    </citation>
    <scope>NUCLEOTIDE SEQUENCE [LARGE SCALE GENOMIC DNA]</scope>
    <source>
        <strain evidence="1 2">JCM 16345</strain>
    </source>
</reference>
<dbReference type="EMBL" id="CP016545">
    <property type="protein sequence ID" value="ANU07401.1"/>
    <property type="molecule type" value="Genomic_DNA"/>
</dbReference>
<proteinExistence type="predicted"/>
<dbReference type="RefSeq" id="WP_067786610.1">
    <property type="nucleotide sequence ID" value="NZ_CP016545.1"/>
</dbReference>
<protein>
    <submittedName>
        <fullName evidence="1">Uncharacterized protein</fullName>
    </submittedName>
</protein>
<dbReference type="KEGG" id="anh:A6F65_01093"/>
<dbReference type="OrthoDB" id="7594270at2"/>